<comment type="caution">
    <text evidence="1">The sequence shown here is derived from an EMBL/GenBank/DDBJ whole genome shotgun (WGS) entry which is preliminary data.</text>
</comment>
<evidence type="ECO:0000313" key="3">
    <source>
        <dbReference type="Proteomes" id="UP000663828"/>
    </source>
</evidence>
<dbReference type="Proteomes" id="UP000663852">
    <property type="component" value="Unassembled WGS sequence"/>
</dbReference>
<accession>A0A815U7T1</accession>
<dbReference type="OrthoDB" id="10506786at2759"/>
<dbReference type="AlphaFoldDB" id="A0A815U7T1"/>
<evidence type="ECO:0000313" key="2">
    <source>
        <dbReference type="EMBL" id="CAF1545933.1"/>
    </source>
</evidence>
<sequence>MEIFAVRASNSSSTVSASAISATTATNRECEVADDELTNDIEHEDTAEETLDLNWNDQDEEEALCKQFSLDYTTKAVEFYSEINP</sequence>
<dbReference type="EMBL" id="CAJNOR010004612">
    <property type="protein sequence ID" value="CAF1515830.1"/>
    <property type="molecule type" value="Genomic_DNA"/>
</dbReference>
<proteinExistence type="predicted"/>
<name>A0A815U7T1_ADIRI</name>
<evidence type="ECO:0000313" key="1">
    <source>
        <dbReference type="EMBL" id="CAF1515830.1"/>
    </source>
</evidence>
<dbReference type="Proteomes" id="UP000663828">
    <property type="component" value="Unassembled WGS sequence"/>
</dbReference>
<reference evidence="1" key="1">
    <citation type="submission" date="2021-02" db="EMBL/GenBank/DDBJ databases">
        <authorList>
            <person name="Nowell W R."/>
        </authorList>
    </citation>
    <scope>NUCLEOTIDE SEQUENCE</scope>
</reference>
<keyword evidence="3" id="KW-1185">Reference proteome</keyword>
<dbReference type="EMBL" id="CAJNOJ010001192">
    <property type="protein sequence ID" value="CAF1545933.1"/>
    <property type="molecule type" value="Genomic_DNA"/>
</dbReference>
<protein>
    <submittedName>
        <fullName evidence="1">Uncharacterized protein</fullName>
    </submittedName>
</protein>
<organism evidence="1 3">
    <name type="scientific">Adineta ricciae</name>
    <name type="common">Rotifer</name>
    <dbReference type="NCBI Taxonomy" id="249248"/>
    <lineage>
        <taxon>Eukaryota</taxon>
        <taxon>Metazoa</taxon>
        <taxon>Spiralia</taxon>
        <taxon>Gnathifera</taxon>
        <taxon>Rotifera</taxon>
        <taxon>Eurotatoria</taxon>
        <taxon>Bdelloidea</taxon>
        <taxon>Adinetida</taxon>
        <taxon>Adinetidae</taxon>
        <taxon>Adineta</taxon>
    </lineage>
</organism>
<gene>
    <name evidence="2" type="ORF">EDS130_LOCUS45654</name>
    <name evidence="1" type="ORF">XAT740_LOCUS40490</name>
</gene>